<dbReference type="AlphaFoldDB" id="A0A0A9FQR9"/>
<proteinExistence type="predicted"/>
<organism evidence="1">
    <name type="scientific">Arundo donax</name>
    <name type="common">Giant reed</name>
    <name type="synonym">Donax arundinaceus</name>
    <dbReference type="NCBI Taxonomy" id="35708"/>
    <lineage>
        <taxon>Eukaryota</taxon>
        <taxon>Viridiplantae</taxon>
        <taxon>Streptophyta</taxon>
        <taxon>Embryophyta</taxon>
        <taxon>Tracheophyta</taxon>
        <taxon>Spermatophyta</taxon>
        <taxon>Magnoliopsida</taxon>
        <taxon>Liliopsida</taxon>
        <taxon>Poales</taxon>
        <taxon>Poaceae</taxon>
        <taxon>PACMAD clade</taxon>
        <taxon>Arundinoideae</taxon>
        <taxon>Arundineae</taxon>
        <taxon>Arundo</taxon>
    </lineage>
</organism>
<name>A0A0A9FQR9_ARUDO</name>
<reference evidence="1" key="1">
    <citation type="submission" date="2014-09" db="EMBL/GenBank/DDBJ databases">
        <authorList>
            <person name="Magalhaes I.L.F."/>
            <person name="Oliveira U."/>
            <person name="Santos F.R."/>
            <person name="Vidigal T.H.D.A."/>
            <person name="Brescovit A.D."/>
            <person name="Santos A.J."/>
        </authorList>
    </citation>
    <scope>NUCLEOTIDE SEQUENCE</scope>
    <source>
        <tissue evidence="1">Shoot tissue taken approximately 20 cm above the soil surface</tissue>
    </source>
</reference>
<reference evidence="1" key="2">
    <citation type="journal article" date="2015" name="Data Brief">
        <title>Shoot transcriptome of the giant reed, Arundo donax.</title>
        <authorList>
            <person name="Barrero R.A."/>
            <person name="Guerrero F.D."/>
            <person name="Moolhuijzen P."/>
            <person name="Goolsby J.A."/>
            <person name="Tidwell J."/>
            <person name="Bellgard S.E."/>
            <person name="Bellgard M.I."/>
        </authorList>
    </citation>
    <scope>NUCLEOTIDE SEQUENCE</scope>
    <source>
        <tissue evidence="1">Shoot tissue taken approximately 20 cm above the soil surface</tissue>
    </source>
</reference>
<sequence length="82" mass="8714">MAAGSGGWQWRCGWRRKEVDIVVPPPEGQGGGVAAQAGRINWLAVEVGDFHIIEKSGNTLSPGPMPKLSIVQLLMVSPRHAG</sequence>
<protein>
    <submittedName>
        <fullName evidence="1">Uncharacterized protein</fullName>
    </submittedName>
</protein>
<dbReference type="EMBL" id="GBRH01187243">
    <property type="protein sequence ID" value="JAE10653.1"/>
    <property type="molecule type" value="Transcribed_RNA"/>
</dbReference>
<evidence type="ECO:0000313" key="1">
    <source>
        <dbReference type="EMBL" id="JAE10653.1"/>
    </source>
</evidence>
<accession>A0A0A9FQR9</accession>